<dbReference type="InterPro" id="IPR028344">
    <property type="entry name" value="ParE1/4"/>
</dbReference>
<evidence type="ECO:0000256" key="1">
    <source>
        <dbReference type="ARBA" id="ARBA00006226"/>
    </source>
</evidence>
<keyword evidence="2" id="KW-1277">Toxin-antitoxin system</keyword>
<sequence length="96" mass="11107">MAEYRLSPRAQRDLDTIFDYTVAHWDLSQAMRYTDLIEAACANLAEAPQQAQGCANIRPGYRRRGVEQHVIYFRLTSYGIAVIRILHQRMDAARHL</sequence>
<proteinExistence type="inferred from homology"/>
<evidence type="ECO:0000256" key="3">
    <source>
        <dbReference type="PIRNR" id="PIRNR029218"/>
    </source>
</evidence>
<dbReference type="InterPro" id="IPR051803">
    <property type="entry name" value="TA_system_RelE-like_toxin"/>
</dbReference>
<dbReference type="RefSeq" id="WP_066609359.1">
    <property type="nucleotide sequence ID" value="NZ_KQ130442.1"/>
</dbReference>
<dbReference type="Gene3D" id="3.30.2310.20">
    <property type="entry name" value="RelE-like"/>
    <property type="match status" value="1"/>
</dbReference>
<dbReference type="Proteomes" id="UP000052232">
    <property type="component" value="Unassembled WGS sequence"/>
</dbReference>
<dbReference type="PIRSF" id="PIRSF029218">
    <property type="entry name" value="ParE"/>
    <property type="match status" value="1"/>
</dbReference>
<dbReference type="PANTHER" id="PTHR33755">
    <property type="entry name" value="TOXIN PARE1-RELATED"/>
    <property type="match status" value="1"/>
</dbReference>
<dbReference type="PATRIC" id="fig|1420583.3.peg.4662"/>
<dbReference type="STRING" id="1420583.V473_11830"/>
<dbReference type="PANTHER" id="PTHR33755:SF9">
    <property type="entry name" value="TOXIN PARE1"/>
    <property type="match status" value="1"/>
</dbReference>
<accession>A0A0J7XGW3</accession>
<name>A0A0J7XGW3_9SPHN</name>
<keyword evidence="5" id="KW-1185">Reference proteome</keyword>
<evidence type="ECO:0000256" key="2">
    <source>
        <dbReference type="ARBA" id="ARBA00022649"/>
    </source>
</evidence>
<comment type="caution">
    <text evidence="4">The sequence shown here is derived from an EMBL/GenBank/DDBJ whole genome shotgun (WGS) entry which is preliminary data.</text>
</comment>
<evidence type="ECO:0000313" key="5">
    <source>
        <dbReference type="Proteomes" id="UP000052232"/>
    </source>
</evidence>
<dbReference type="AlphaFoldDB" id="A0A0J7XGW3"/>
<protein>
    <recommendedName>
        <fullName evidence="3">Toxin</fullName>
    </recommendedName>
</protein>
<dbReference type="EMBL" id="JACT01000011">
    <property type="protein sequence ID" value="KMS50997.1"/>
    <property type="molecule type" value="Genomic_DNA"/>
</dbReference>
<gene>
    <name evidence="4" type="ORF">V473_11830</name>
</gene>
<comment type="similarity">
    <text evidence="1 3">Belongs to the RelE toxin family.</text>
</comment>
<organism evidence="4 5">
    <name type="scientific">Sphingobium cupriresistens LL01</name>
    <dbReference type="NCBI Taxonomy" id="1420583"/>
    <lineage>
        <taxon>Bacteria</taxon>
        <taxon>Pseudomonadati</taxon>
        <taxon>Pseudomonadota</taxon>
        <taxon>Alphaproteobacteria</taxon>
        <taxon>Sphingomonadales</taxon>
        <taxon>Sphingomonadaceae</taxon>
        <taxon>Sphingobium</taxon>
    </lineage>
</organism>
<dbReference type="InterPro" id="IPR007712">
    <property type="entry name" value="RelE/ParE_toxin"/>
</dbReference>
<reference evidence="4 5" key="1">
    <citation type="journal article" date="2015" name="G3 (Bethesda)">
        <title>Insights into Ongoing Evolution of the Hexachlorocyclohexane Catabolic Pathway from Comparative Genomics of Ten Sphingomonadaceae Strains.</title>
        <authorList>
            <person name="Pearce S.L."/>
            <person name="Oakeshott J.G."/>
            <person name="Pandey G."/>
        </authorList>
    </citation>
    <scope>NUCLEOTIDE SEQUENCE [LARGE SCALE GENOMIC DNA]</scope>
    <source>
        <strain evidence="4 5">LL01</strain>
    </source>
</reference>
<dbReference type="Pfam" id="PF05016">
    <property type="entry name" value="ParE_toxin"/>
    <property type="match status" value="1"/>
</dbReference>
<dbReference type="InterPro" id="IPR035093">
    <property type="entry name" value="RelE/ParE_toxin_dom_sf"/>
</dbReference>
<evidence type="ECO:0000313" key="4">
    <source>
        <dbReference type="EMBL" id="KMS50997.1"/>
    </source>
</evidence>